<dbReference type="PROSITE" id="PS51387">
    <property type="entry name" value="FAD_PCMH"/>
    <property type="match status" value="1"/>
</dbReference>
<comment type="caution">
    <text evidence="8">The sequence shown here is derived from an EMBL/GenBank/DDBJ whole genome shotgun (WGS) entry which is preliminary data.</text>
</comment>
<comment type="cofactor">
    <cofactor evidence="1">
        <name>FAD</name>
        <dbReference type="ChEBI" id="CHEBI:57692"/>
    </cofactor>
</comment>
<proteinExistence type="inferred from homology"/>
<dbReference type="InterPro" id="IPR036318">
    <property type="entry name" value="FAD-bd_PCMH-like_sf"/>
</dbReference>
<comment type="similarity">
    <text evidence="2">Belongs to the oxygen-dependent FAD-linked oxidoreductase family.</text>
</comment>
<keyword evidence="3" id="KW-0285">Flavoprotein</keyword>
<feature type="compositionally biased region" description="Polar residues" evidence="6">
    <location>
        <begin position="134"/>
        <end position="144"/>
    </location>
</feature>
<protein>
    <recommendedName>
        <fullName evidence="7">FAD-binding PCMH-type domain-containing protein</fullName>
    </recommendedName>
</protein>
<evidence type="ECO:0000256" key="5">
    <source>
        <dbReference type="ARBA" id="ARBA00023002"/>
    </source>
</evidence>
<feature type="domain" description="FAD-binding PCMH-type" evidence="7">
    <location>
        <begin position="199"/>
        <end position="396"/>
    </location>
</feature>
<dbReference type="AlphaFoldDB" id="A0A4Q1BGV3"/>
<dbReference type="Gene3D" id="3.40.462.20">
    <property type="match status" value="1"/>
</dbReference>
<feature type="compositionally biased region" description="Low complexity" evidence="6">
    <location>
        <begin position="197"/>
        <end position="219"/>
    </location>
</feature>
<evidence type="ECO:0000256" key="6">
    <source>
        <dbReference type="SAM" id="MobiDB-lite"/>
    </source>
</evidence>
<evidence type="ECO:0000313" key="8">
    <source>
        <dbReference type="EMBL" id="RXK36792.1"/>
    </source>
</evidence>
<dbReference type="Pfam" id="PF01565">
    <property type="entry name" value="FAD_binding_4"/>
    <property type="match status" value="2"/>
</dbReference>
<feature type="compositionally biased region" description="Polar residues" evidence="6">
    <location>
        <begin position="167"/>
        <end position="196"/>
    </location>
</feature>
<keyword evidence="5" id="KW-0560">Oxidoreductase</keyword>
<dbReference type="GO" id="GO:0071949">
    <property type="term" value="F:FAD binding"/>
    <property type="evidence" value="ECO:0007669"/>
    <property type="project" value="InterPro"/>
</dbReference>
<evidence type="ECO:0000259" key="7">
    <source>
        <dbReference type="PROSITE" id="PS51387"/>
    </source>
</evidence>
<feature type="compositionally biased region" description="Basic and acidic residues" evidence="6">
    <location>
        <begin position="145"/>
        <end position="158"/>
    </location>
</feature>
<dbReference type="Proteomes" id="UP000289152">
    <property type="component" value="Unassembled WGS sequence"/>
</dbReference>
<reference evidence="8 9" key="1">
    <citation type="submission" date="2016-06" db="EMBL/GenBank/DDBJ databases">
        <title>Evolution of pathogenesis and genome organization in the Tremellales.</title>
        <authorList>
            <person name="Cuomo C."/>
            <person name="Litvintseva A."/>
            <person name="Heitman J."/>
            <person name="Chen Y."/>
            <person name="Sun S."/>
            <person name="Springer D."/>
            <person name="Dromer F."/>
            <person name="Young S."/>
            <person name="Zeng Q."/>
            <person name="Chapman S."/>
            <person name="Gujja S."/>
            <person name="Saif S."/>
            <person name="Birren B."/>
        </authorList>
    </citation>
    <scope>NUCLEOTIDE SEQUENCE [LARGE SCALE GENOMIC DNA]</scope>
    <source>
        <strain evidence="8 9">ATCC 28783</strain>
    </source>
</reference>
<dbReference type="InterPro" id="IPR012951">
    <property type="entry name" value="BBE"/>
</dbReference>
<dbReference type="VEuPathDB" id="FungiDB:TREMEDRAFT_73082"/>
<dbReference type="InterPro" id="IPR050416">
    <property type="entry name" value="FAD-linked_Oxidoreductase"/>
</dbReference>
<name>A0A4Q1BGV3_TREME</name>
<evidence type="ECO:0000256" key="3">
    <source>
        <dbReference type="ARBA" id="ARBA00022630"/>
    </source>
</evidence>
<evidence type="ECO:0000256" key="2">
    <source>
        <dbReference type="ARBA" id="ARBA00005466"/>
    </source>
</evidence>
<dbReference type="InterPro" id="IPR016169">
    <property type="entry name" value="FAD-bd_PCMH_sub2"/>
</dbReference>
<organism evidence="8 9">
    <name type="scientific">Tremella mesenterica</name>
    <name type="common">Jelly fungus</name>
    <dbReference type="NCBI Taxonomy" id="5217"/>
    <lineage>
        <taxon>Eukaryota</taxon>
        <taxon>Fungi</taxon>
        <taxon>Dikarya</taxon>
        <taxon>Basidiomycota</taxon>
        <taxon>Agaricomycotina</taxon>
        <taxon>Tremellomycetes</taxon>
        <taxon>Tremellales</taxon>
        <taxon>Tremellaceae</taxon>
        <taxon>Tremella</taxon>
    </lineage>
</organism>
<gene>
    <name evidence="8" type="ORF">M231_05953</name>
</gene>
<dbReference type="SUPFAM" id="SSF56176">
    <property type="entry name" value="FAD-binding/transporter-associated domain-like"/>
    <property type="match status" value="2"/>
</dbReference>
<dbReference type="OrthoDB" id="9996127at2759"/>
<sequence>MTGFVYPFHSKPLVEVIQELDIVAGLQNVLSNTSAEVWGREDESFHTSATIFNGAVKTFASAVVRPRDARHVSETVKFCQEKGLQLSVKAGGTGVHGGSVAGHIILDLCLLNDISVDLVDTSLPLSENISSSSKRPSICTTSGESYKRSAEEDVDHPSRSRQRINSRDGSASSVSQHSGDSDTSTSWTNPNVIRNGSGSRSDSGSTSTPTTSTTSSDVPTLPPVPQPRMTYVNPTPTTTSAFPFVASSFGGAPSTSAVAMWNSFGPQRLMLNTNPDPPPHVIVTFGAGVRSKQLDAYTAASRYGAFHVPTSAFPVGSGQFLTGGFGFIGRKHGLAMDNLVEAELVLADGRIVWVGEDTHSGEWLPDEDPRDVWYALRGAGSMLGVVTRFRAKAYYLPSVYAGNLIYAFDRQTTPDLLRHLRDCIKGAPRTVYCNIIITAGPTDNSSIVAIQLCFSGSRSEGEVFVQAISSWDGGQSIFRDFSERTFERQQVAVEEILKGGAGRKWYIKSGMLNSLSDEVIEETCQRFAAVPDGCTWLFEYTGGGAVKDVKDSCWPLSHRESAFTVAALHQWGHFEPAALDNSCVLTAEVWIDEVIIPNSPGGPLPCFLQSSAEADVRGTYGSAYDRLVSIKRQYDPTGFFRHVLWPQTEIKSLTNGMNGNCKATDESGEGLGAESL</sequence>
<dbReference type="GO" id="GO:0016491">
    <property type="term" value="F:oxidoreductase activity"/>
    <property type="evidence" value="ECO:0007669"/>
    <property type="project" value="UniProtKB-KW"/>
</dbReference>
<dbReference type="InParanoid" id="A0A4Q1BGV3"/>
<keyword evidence="4" id="KW-0274">FAD</keyword>
<dbReference type="InterPro" id="IPR016166">
    <property type="entry name" value="FAD-bd_PCMH"/>
</dbReference>
<dbReference type="STRING" id="5217.A0A4Q1BGV3"/>
<evidence type="ECO:0000313" key="9">
    <source>
        <dbReference type="Proteomes" id="UP000289152"/>
    </source>
</evidence>
<dbReference type="EMBL" id="SDIL01000087">
    <property type="protein sequence ID" value="RXK36792.1"/>
    <property type="molecule type" value="Genomic_DNA"/>
</dbReference>
<dbReference type="PANTHER" id="PTHR42973:SF39">
    <property type="entry name" value="FAD-BINDING PCMH-TYPE DOMAIN-CONTAINING PROTEIN"/>
    <property type="match status" value="1"/>
</dbReference>
<evidence type="ECO:0000256" key="1">
    <source>
        <dbReference type="ARBA" id="ARBA00001974"/>
    </source>
</evidence>
<feature type="region of interest" description="Disordered" evidence="6">
    <location>
        <begin position="126"/>
        <end position="235"/>
    </location>
</feature>
<keyword evidence="9" id="KW-1185">Reference proteome</keyword>
<dbReference type="PANTHER" id="PTHR42973">
    <property type="entry name" value="BINDING OXIDOREDUCTASE, PUTATIVE (AFU_ORTHOLOGUE AFUA_1G17690)-RELATED"/>
    <property type="match status" value="1"/>
</dbReference>
<evidence type="ECO:0000256" key="4">
    <source>
        <dbReference type="ARBA" id="ARBA00022827"/>
    </source>
</evidence>
<dbReference type="Gene3D" id="3.30.465.10">
    <property type="match status" value="2"/>
</dbReference>
<dbReference type="Pfam" id="PF08031">
    <property type="entry name" value="BBE"/>
    <property type="match status" value="1"/>
</dbReference>
<dbReference type="InterPro" id="IPR006094">
    <property type="entry name" value="Oxid_FAD_bind_N"/>
</dbReference>
<accession>A0A4Q1BGV3</accession>